<evidence type="ECO:0000256" key="2">
    <source>
        <dbReference type="ARBA" id="ARBA00006156"/>
    </source>
</evidence>
<gene>
    <name evidence="9" type="primary">fliQ</name>
    <name evidence="10" type="ORF">SAMN05444373_102021</name>
</gene>
<dbReference type="Proteomes" id="UP000324781">
    <property type="component" value="Unassembled WGS sequence"/>
</dbReference>
<comment type="similarity">
    <text evidence="2 9">Belongs to the FliQ/MopD/SpaQ family.</text>
</comment>
<keyword evidence="11" id="KW-1185">Reference proteome</keyword>
<dbReference type="GO" id="GO:0044780">
    <property type="term" value="P:bacterial-type flagellum assembly"/>
    <property type="evidence" value="ECO:0007669"/>
    <property type="project" value="InterPro"/>
</dbReference>
<evidence type="ECO:0000256" key="5">
    <source>
        <dbReference type="ARBA" id="ARBA00022692"/>
    </source>
</evidence>
<dbReference type="EMBL" id="FQZP01000020">
    <property type="protein sequence ID" value="SHJ03017.1"/>
    <property type="molecule type" value="Genomic_DNA"/>
</dbReference>
<sequence length="89" mass="9984">MEQFLLDMSRDAMMTILKISVPVLLIGLIVGLAVSIFQATTQIQEQSLHFVPKIIAMLVALLVLGAWILTQMKEFALRMFDGMLKFIGM</sequence>
<dbReference type="PRINTS" id="PR00952">
    <property type="entry name" value="TYPE3IMQPROT"/>
</dbReference>
<keyword evidence="10" id="KW-0966">Cell projection</keyword>
<evidence type="ECO:0000313" key="11">
    <source>
        <dbReference type="Proteomes" id="UP000324781"/>
    </source>
</evidence>
<evidence type="ECO:0000313" key="10">
    <source>
        <dbReference type="EMBL" id="SHJ03017.1"/>
    </source>
</evidence>
<dbReference type="PANTHER" id="PTHR34040">
    <property type="entry name" value="FLAGELLAR BIOSYNTHETIC PROTEIN FLIQ"/>
    <property type="match status" value="1"/>
</dbReference>
<dbReference type="GO" id="GO:0009306">
    <property type="term" value="P:protein secretion"/>
    <property type="evidence" value="ECO:0007669"/>
    <property type="project" value="InterPro"/>
</dbReference>
<evidence type="ECO:0000256" key="6">
    <source>
        <dbReference type="ARBA" id="ARBA00022989"/>
    </source>
</evidence>
<dbReference type="GO" id="GO:0005886">
    <property type="term" value="C:plasma membrane"/>
    <property type="evidence" value="ECO:0007669"/>
    <property type="project" value="UniProtKB-SubCell"/>
</dbReference>
<keyword evidence="7 9" id="KW-0472">Membrane</keyword>
<dbReference type="OrthoDB" id="9806440at2"/>
<keyword evidence="6 9" id="KW-1133">Transmembrane helix</keyword>
<keyword evidence="10" id="KW-0969">Cilium</keyword>
<dbReference type="GO" id="GO:0009425">
    <property type="term" value="C:bacterial-type flagellum basal body"/>
    <property type="evidence" value="ECO:0007669"/>
    <property type="project" value="UniProtKB-SubCell"/>
</dbReference>
<proteinExistence type="inferred from homology"/>
<keyword evidence="8 9" id="KW-0975">Bacterial flagellum</keyword>
<dbReference type="NCBIfam" id="TIGR01402">
    <property type="entry name" value="fliQ"/>
    <property type="match status" value="1"/>
</dbReference>
<evidence type="ECO:0000256" key="9">
    <source>
        <dbReference type="RuleBase" id="RU364090"/>
    </source>
</evidence>
<dbReference type="Pfam" id="PF01313">
    <property type="entry name" value="Bac_export_3"/>
    <property type="match status" value="1"/>
</dbReference>
<evidence type="ECO:0000256" key="1">
    <source>
        <dbReference type="ARBA" id="ARBA00004651"/>
    </source>
</evidence>
<reference evidence="10 11" key="1">
    <citation type="submission" date="2016-11" db="EMBL/GenBank/DDBJ databases">
        <authorList>
            <person name="Varghese N."/>
            <person name="Submissions S."/>
        </authorList>
    </citation>
    <scope>NUCLEOTIDE SEQUENCE [LARGE SCALE GENOMIC DNA]</scope>
    <source>
        <strain evidence="10 11">DSM 19027</strain>
    </source>
</reference>
<name>A0A1M6FZC7_9FIRM</name>
<evidence type="ECO:0000256" key="3">
    <source>
        <dbReference type="ARBA" id="ARBA00021718"/>
    </source>
</evidence>
<dbReference type="AlphaFoldDB" id="A0A1M6FZC7"/>
<accession>A0A1M6FZC7</accession>
<feature type="transmembrane region" description="Helical" evidence="9">
    <location>
        <begin position="50"/>
        <end position="69"/>
    </location>
</feature>
<comment type="function">
    <text evidence="9">Role in flagellar biosynthesis.</text>
</comment>
<keyword evidence="5 9" id="KW-0812">Transmembrane</keyword>
<evidence type="ECO:0000256" key="4">
    <source>
        <dbReference type="ARBA" id="ARBA00022475"/>
    </source>
</evidence>
<keyword evidence="10" id="KW-0282">Flagellum</keyword>
<feature type="transmembrane region" description="Helical" evidence="9">
    <location>
        <begin position="12"/>
        <end position="38"/>
    </location>
</feature>
<protein>
    <recommendedName>
        <fullName evidence="3 9">Flagellar biosynthetic protein FliQ</fullName>
    </recommendedName>
</protein>
<dbReference type="RefSeq" id="WP_149678617.1">
    <property type="nucleotide sequence ID" value="NZ_DAONMB010000008.1"/>
</dbReference>
<dbReference type="InterPro" id="IPR006305">
    <property type="entry name" value="FliQ"/>
</dbReference>
<comment type="subcellular location">
    <subcellularLocation>
        <location evidence="1 9">Cell membrane</location>
        <topology evidence="1">Multi-pass membrane protein</topology>
    </subcellularLocation>
    <subcellularLocation>
        <location evidence="9">Bacterial flagellum basal body</location>
    </subcellularLocation>
</comment>
<dbReference type="PANTHER" id="PTHR34040:SF2">
    <property type="entry name" value="FLAGELLAR BIOSYNTHETIC PROTEIN FLIQ"/>
    <property type="match status" value="1"/>
</dbReference>
<dbReference type="PIRSF" id="PIRSF004669">
    <property type="entry name" value="FliQ"/>
    <property type="match status" value="1"/>
</dbReference>
<evidence type="ECO:0000256" key="8">
    <source>
        <dbReference type="ARBA" id="ARBA00023143"/>
    </source>
</evidence>
<keyword evidence="4 9" id="KW-1003">Cell membrane</keyword>
<evidence type="ECO:0000256" key="7">
    <source>
        <dbReference type="ARBA" id="ARBA00023136"/>
    </source>
</evidence>
<organism evidence="10 11">
    <name type="scientific">Thermoclostridium caenicola</name>
    <dbReference type="NCBI Taxonomy" id="659425"/>
    <lineage>
        <taxon>Bacteria</taxon>
        <taxon>Bacillati</taxon>
        <taxon>Bacillota</taxon>
        <taxon>Clostridia</taxon>
        <taxon>Eubacteriales</taxon>
        <taxon>Oscillospiraceae</taxon>
        <taxon>Thermoclostridium</taxon>
    </lineage>
</organism>
<dbReference type="InterPro" id="IPR002191">
    <property type="entry name" value="Bac_export_3"/>
</dbReference>